<dbReference type="AlphaFoldDB" id="A0A9W9WDF6"/>
<feature type="compositionally biased region" description="Basic and acidic residues" evidence="1">
    <location>
        <begin position="1"/>
        <end position="13"/>
    </location>
</feature>
<accession>A0A9W9WDF6</accession>
<proteinExistence type="predicted"/>
<reference evidence="2" key="2">
    <citation type="journal article" date="2023" name="IMA Fungus">
        <title>Comparative genomic study of the Penicillium genus elucidates a diverse pangenome and 15 lateral gene transfer events.</title>
        <authorList>
            <person name="Petersen C."/>
            <person name="Sorensen T."/>
            <person name="Nielsen M.R."/>
            <person name="Sondergaard T.E."/>
            <person name="Sorensen J.L."/>
            <person name="Fitzpatrick D.A."/>
            <person name="Frisvad J.C."/>
            <person name="Nielsen K.L."/>
        </authorList>
    </citation>
    <scope>NUCLEOTIDE SEQUENCE</scope>
    <source>
        <strain evidence="2">IBT 17660</strain>
    </source>
</reference>
<gene>
    <name evidence="2" type="ORF">N7530_012671</name>
</gene>
<protein>
    <submittedName>
        <fullName evidence="2">Uncharacterized protein</fullName>
    </submittedName>
</protein>
<organism evidence="2 3">
    <name type="scientific">Penicillium desertorum</name>
    <dbReference type="NCBI Taxonomy" id="1303715"/>
    <lineage>
        <taxon>Eukaryota</taxon>
        <taxon>Fungi</taxon>
        <taxon>Dikarya</taxon>
        <taxon>Ascomycota</taxon>
        <taxon>Pezizomycotina</taxon>
        <taxon>Eurotiomycetes</taxon>
        <taxon>Eurotiomycetidae</taxon>
        <taxon>Eurotiales</taxon>
        <taxon>Aspergillaceae</taxon>
        <taxon>Penicillium</taxon>
    </lineage>
</organism>
<reference evidence="2" key="1">
    <citation type="submission" date="2022-12" db="EMBL/GenBank/DDBJ databases">
        <authorList>
            <person name="Petersen C."/>
        </authorList>
    </citation>
    <scope>NUCLEOTIDE SEQUENCE</scope>
    <source>
        <strain evidence="2">IBT 17660</strain>
    </source>
</reference>
<name>A0A9W9WDF6_9EURO</name>
<keyword evidence="3" id="KW-1185">Reference proteome</keyword>
<evidence type="ECO:0000313" key="2">
    <source>
        <dbReference type="EMBL" id="KAJ5454902.1"/>
    </source>
</evidence>
<comment type="caution">
    <text evidence="2">The sequence shown here is derived from an EMBL/GenBank/DDBJ whole genome shotgun (WGS) entry which is preliminary data.</text>
</comment>
<evidence type="ECO:0000313" key="3">
    <source>
        <dbReference type="Proteomes" id="UP001147760"/>
    </source>
</evidence>
<sequence>MEEVPILHRKEDAWPFPTAAQPTQPEEWPLRNLPSTSEGRRASPATIRPILLSVQLPAASGSSAFPSIPDDINGFIPESGIESPSTDIIYPYTGTLPVPAAAMPEREEFSPPEVDNVYDLGESLDSQVTEEQNDTIEAADEAFNTSTDNEYKSKVQQQLTTVRDLSDLTSTLESTGYLDKHGYLIEWNKIRDEFGKQIMGPHAEGEATYFTAIALVALASGNYKQDSWEAQNANHYIGNFLDVLENKSWGNKEASGDTHPIRHPDWVEFYGNGQMRQRPLSKDSFGQVVLACYYAYKCPNSSDEVRQRAKSLLDKWIRYLSSHRWLIHSNYIPNEFEKAGREHANLFEDAKHTNRVTFVGAESFLLYPHELWALKNCAIAIGVPSQSIIPGAAFPFAVDGAVIAPALEELLRYTGDAIEYLYDRLNYSKKWSLELVPGWKDSRVSGTFNFGAFGDLSKSQVRSILEAGVRDTVMSSFKLGTGLGSIMDNVMRPLLPFLYGQEMNTIVRELINQLCPWLDPTVLEQWVAFAIALEGTKQTYKESTAGYAVWPFIMEIESRPYLRVLLEPQLRDLFGFLAQKNNPNGTWAWIAQTTAEQDPERFCSRVDYLVLKNLAEKGLPKIPGVLSLSFKGFLDLAARLFREMLDKIWDGFRKGGYIRRWVDDLENIITDMFTPDKVSQIITRPMGEMARVVYRPDGIVKIWKSGPTGTFQSFHSFAKAENGLGHVDNLVEAQERLIDGTLKFWKWGPGRSLEGFGKYIGVPDSGLISGATKVVEVARSALGEVHQVIRSSDGAIQSITNWADGDINGFAKASQRTAQKLCTAAGELLQWTYHPGGSLKEFSKWSKSGPDLSAEAANQVKHAYRQIDGAIDVVEWLGSGVFDRAITYAASLESGLARAADCVLLQIRDINGNLEQWQLDKGITKVYSRWQNVPEDGAAKAVDALVRIERVGEKIVKHLFNGGIAVHTDVLDAAGNVVSSIEGALSDAWDSIKHWHL</sequence>
<dbReference type="Proteomes" id="UP001147760">
    <property type="component" value="Unassembled WGS sequence"/>
</dbReference>
<dbReference type="OrthoDB" id="5344006at2759"/>
<evidence type="ECO:0000256" key="1">
    <source>
        <dbReference type="SAM" id="MobiDB-lite"/>
    </source>
</evidence>
<feature type="region of interest" description="Disordered" evidence="1">
    <location>
        <begin position="1"/>
        <end position="42"/>
    </location>
</feature>
<dbReference type="EMBL" id="JAPWDO010000010">
    <property type="protein sequence ID" value="KAJ5454902.1"/>
    <property type="molecule type" value="Genomic_DNA"/>
</dbReference>